<feature type="transmembrane region" description="Helical" evidence="1">
    <location>
        <begin position="98"/>
        <end position="117"/>
    </location>
</feature>
<keyword evidence="1" id="KW-0812">Transmembrane</keyword>
<dbReference type="HOGENOM" id="CLU_124994_2_0_11"/>
<dbReference type="eggNOG" id="ENOG5033KSC">
    <property type="taxonomic scope" value="Bacteria"/>
</dbReference>
<feature type="transmembrane region" description="Helical" evidence="1">
    <location>
        <begin position="44"/>
        <end position="64"/>
    </location>
</feature>
<proteinExistence type="predicted"/>
<gene>
    <name evidence="2" type="ordered locus">MLP_30880</name>
</gene>
<reference evidence="2 3" key="1">
    <citation type="submission" date="2011-05" db="EMBL/GenBank/DDBJ databases">
        <title>Whole genome sequence of Microlunatus phosphovorus NM-1.</title>
        <authorList>
            <person name="Hosoyama A."/>
            <person name="Sasaki K."/>
            <person name="Harada T."/>
            <person name="Igarashi R."/>
            <person name="Kawakoshi A."/>
            <person name="Sasagawa M."/>
            <person name="Fukada J."/>
            <person name="Nakamura S."/>
            <person name="Katano Y."/>
            <person name="Hanada S."/>
            <person name="Kamagata Y."/>
            <person name="Nakamura N."/>
            <person name="Yamazaki S."/>
            <person name="Fujita N."/>
        </authorList>
    </citation>
    <scope>NUCLEOTIDE SEQUENCE [LARGE SCALE GENOMIC DNA]</scope>
    <source>
        <strain evidence="3">ATCC 700054 / DSM 10555 / JCM 9379 / NBRC 101784 / NCIMB 13414 / VKM Ac-1990 / NM-1</strain>
    </source>
</reference>
<organism evidence="2 3">
    <name type="scientific">Microlunatus phosphovorus (strain ATCC 700054 / DSM 10555 / JCM 9379 / NBRC 101784 / NCIMB 13414 / VKM Ac-1990 / NM-1)</name>
    <dbReference type="NCBI Taxonomy" id="1032480"/>
    <lineage>
        <taxon>Bacteria</taxon>
        <taxon>Bacillati</taxon>
        <taxon>Actinomycetota</taxon>
        <taxon>Actinomycetes</taxon>
        <taxon>Propionibacteriales</taxon>
        <taxon>Propionibacteriaceae</taxon>
        <taxon>Microlunatus</taxon>
    </lineage>
</organism>
<evidence type="ECO:0000313" key="2">
    <source>
        <dbReference type="EMBL" id="BAK36102.1"/>
    </source>
</evidence>
<keyword evidence="1" id="KW-1133">Transmembrane helix</keyword>
<dbReference type="Proteomes" id="UP000007947">
    <property type="component" value="Chromosome"/>
</dbReference>
<accession>F5XKN0</accession>
<keyword evidence="3" id="KW-1185">Reference proteome</keyword>
<sequence>MSPAMKSSYLPALTLAAALLVVIGAASAVYGVMELVATRASRAVVGSGAAIILLAYAGLLVMVARGVWRGRRWSRAPAIATQLIQLPIAWSFRGGQTTWFALLLGAVSLTVIVCLLLPTSTRAFVGQEQ</sequence>
<evidence type="ECO:0000256" key="1">
    <source>
        <dbReference type="SAM" id="Phobius"/>
    </source>
</evidence>
<dbReference type="AlphaFoldDB" id="F5XKN0"/>
<dbReference type="KEGG" id="mph:MLP_30880"/>
<evidence type="ECO:0008006" key="4">
    <source>
        <dbReference type="Google" id="ProtNLM"/>
    </source>
</evidence>
<dbReference type="EMBL" id="AP012204">
    <property type="protein sequence ID" value="BAK36102.1"/>
    <property type="molecule type" value="Genomic_DNA"/>
</dbReference>
<dbReference type="STRING" id="1032480.MLP_30880"/>
<protein>
    <recommendedName>
        <fullName evidence="4">Integral membrane protein</fullName>
    </recommendedName>
</protein>
<name>F5XKN0_MICPN</name>
<evidence type="ECO:0000313" key="3">
    <source>
        <dbReference type="Proteomes" id="UP000007947"/>
    </source>
</evidence>
<keyword evidence="1" id="KW-0472">Membrane</keyword>